<accession>A0A2G5PDR8</accession>
<comment type="caution">
    <text evidence="1">The sequence shown here is derived from an EMBL/GenBank/DDBJ whole genome shotgun (WGS) entry which is preliminary data.</text>
</comment>
<dbReference type="EMBL" id="PDCN02000004">
    <property type="protein sequence ID" value="PIB76457.1"/>
    <property type="molecule type" value="Genomic_DNA"/>
</dbReference>
<dbReference type="OrthoDB" id="3579012at2"/>
<proteinExistence type="predicted"/>
<dbReference type="RefSeq" id="WP_090592818.1">
    <property type="nucleotide sequence ID" value="NZ_CP104302.1"/>
</dbReference>
<dbReference type="AlphaFoldDB" id="A0A2G5PDR8"/>
<evidence type="ECO:0000313" key="2">
    <source>
        <dbReference type="Proteomes" id="UP000230551"/>
    </source>
</evidence>
<dbReference type="Proteomes" id="UP000230551">
    <property type="component" value="Unassembled WGS sequence"/>
</dbReference>
<keyword evidence="2" id="KW-1185">Reference proteome</keyword>
<gene>
    <name evidence="1" type="ORF">CQY22_004850</name>
</gene>
<evidence type="ECO:0008006" key="3">
    <source>
        <dbReference type="Google" id="ProtNLM"/>
    </source>
</evidence>
<organism evidence="1 2">
    <name type="scientific">Mycolicibacterium brumae</name>
    <dbReference type="NCBI Taxonomy" id="85968"/>
    <lineage>
        <taxon>Bacteria</taxon>
        <taxon>Bacillati</taxon>
        <taxon>Actinomycetota</taxon>
        <taxon>Actinomycetes</taxon>
        <taxon>Mycobacteriales</taxon>
        <taxon>Mycobacteriaceae</taxon>
        <taxon>Mycolicibacterium</taxon>
    </lineage>
</organism>
<protein>
    <recommendedName>
        <fullName evidence="3">DUF2993 domain-containing protein</fullName>
    </recommendedName>
</protein>
<evidence type="ECO:0000313" key="1">
    <source>
        <dbReference type="EMBL" id="PIB76457.1"/>
    </source>
</evidence>
<name>A0A2G5PDR8_9MYCO</name>
<dbReference type="STRING" id="85968.GCA_900073015_03504"/>
<reference evidence="1 2" key="1">
    <citation type="journal article" date="2017" name="Infect. Genet. Evol.">
        <title>The new phylogeny of the genus Mycobacterium: The old and the news.</title>
        <authorList>
            <person name="Tortoli E."/>
            <person name="Fedrizzi T."/>
            <person name="Meehan C.J."/>
            <person name="Trovato A."/>
            <person name="Grottola A."/>
            <person name="Giacobazzi E."/>
            <person name="Serpini G.F."/>
            <person name="Tagliazucchi S."/>
            <person name="Fabio A."/>
            <person name="Bettua C."/>
            <person name="Bertorelli R."/>
            <person name="Frascaro F."/>
            <person name="De Sanctis V."/>
            <person name="Pecorari M."/>
            <person name="Jousson O."/>
            <person name="Segata N."/>
            <person name="Cirillo D.M."/>
        </authorList>
    </citation>
    <scope>NUCLEOTIDE SEQUENCE [LARGE SCALE GENOMIC DNA]</scope>
    <source>
        <strain evidence="1 2">CIP1034565</strain>
    </source>
</reference>
<sequence length="261" mass="28454">MFPDLGLPWLPRPPSPAVWAASATAAMAYQALLSTASRLAAGRRVTVRLDAGDLVATVERFDVPLAPTRVAFGKLDDLTLDLSDIHWQGTVFERLEIVLRNVKVRADPLPMLIAGPVDLSVQVHGEEVAELLAAFEPRLAAGFGRHGLARLWWARRPAMGWLEVAPELHGSGLWLRPRALGWRDRRLRLPAWTPARSVPLTGLPHGLVVSDLELGADNLVVRGRLAHWRVELAKARLENIVAALGAAGLPLLNLRGSAQET</sequence>